<dbReference type="InterPro" id="IPR018649">
    <property type="entry name" value="SHOCT"/>
</dbReference>
<dbReference type="Pfam" id="PF09851">
    <property type="entry name" value="SHOCT"/>
    <property type="match status" value="1"/>
</dbReference>
<feature type="domain" description="SHOCT" evidence="1">
    <location>
        <begin position="215"/>
        <end position="242"/>
    </location>
</feature>
<dbReference type="Proteomes" id="UP000014158">
    <property type="component" value="Unassembled WGS sequence"/>
</dbReference>
<sequence length="246" mass="27829">MDLFNKMKEVANNQYKTLKNKEISGNNIGEIIKPIEDVANTALSNYEENKKEQKLVLSVKKSFSKKLDSIVLRRDINNYFYISKNYNPDAIKYLFERFEWNGSTTTQKTITKGDIKTKGRTGKTVVGAALLGPVGAIIGSSGKRKSKVDTESTTTTTELGSEGKIFLRNPEDNSIKEIKVFLNSAQANNLERFIANIEYSDPKSLKTSKKSSTTEQLKELKELLDSEVITQEEFELKKRELLDIHC</sequence>
<evidence type="ECO:0000259" key="1">
    <source>
        <dbReference type="Pfam" id="PF09851"/>
    </source>
</evidence>
<gene>
    <name evidence="3" type="ORF">I590_00688</name>
    <name evidence="2" type="ORF">UAK_03947</name>
</gene>
<evidence type="ECO:0000313" key="3">
    <source>
        <dbReference type="EMBL" id="EOT82263.1"/>
    </source>
</evidence>
<proteinExistence type="predicted"/>
<protein>
    <recommendedName>
        <fullName evidence="1">SHOCT domain-containing protein</fullName>
    </recommendedName>
</protein>
<dbReference type="AlphaFoldDB" id="R2NQ18"/>
<evidence type="ECO:0000313" key="2">
    <source>
        <dbReference type="EMBL" id="EOH74127.1"/>
    </source>
</evidence>
<evidence type="ECO:0000313" key="4">
    <source>
        <dbReference type="Proteomes" id="UP000013877"/>
    </source>
</evidence>
<name>R2NQ18_9ENTE</name>
<dbReference type="HOGENOM" id="CLU_1127706_0_0_9"/>
<dbReference type="EMBL" id="ASWF01000001">
    <property type="protein sequence ID" value="EOT82263.1"/>
    <property type="molecule type" value="Genomic_DNA"/>
</dbReference>
<reference evidence="2 4" key="1">
    <citation type="submission" date="2013-02" db="EMBL/GenBank/DDBJ databases">
        <title>The Genome Sequence of Enterococcus raffinosus ATCC_49464.</title>
        <authorList>
            <consortium name="The Broad Institute Genome Sequencing Platform"/>
            <consortium name="The Broad Institute Genome Sequencing Center for Infectious Disease"/>
            <person name="Earl A.M."/>
            <person name="Gilmore M.S."/>
            <person name="Lebreton F."/>
            <person name="Walker B."/>
            <person name="Young S.K."/>
            <person name="Zeng Q."/>
            <person name="Gargeya S."/>
            <person name="Fitzgerald M."/>
            <person name="Haas B."/>
            <person name="Abouelleil A."/>
            <person name="Alvarado L."/>
            <person name="Arachchi H.M."/>
            <person name="Berlin A.M."/>
            <person name="Chapman S.B."/>
            <person name="Dewar J."/>
            <person name="Goldberg J."/>
            <person name="Griggs A."/>
            <person name="Gujja S."/>
            <person name="Hansen M."/>
            <person name="Howarth C."/>
            <person name="Imamovic A."/>
            <person name="Larimer J."/>
            <person name="McCowan C."/>
            <person name="Murphy C."/>
            <person name="Neiman D."/>
            <person name="Pearson M."/>
            <person name="Priest M."/>
            <person name="Roberts A."/>
            <person name="Saif S."/>
            <person name="Shea T."/>
            <person name="Sisk P."/>
            <person name="Sykes S."/>
            <person name="Wortman J."/>
            <person name="Nusbaum C."/>
            <person name="Birren B."/>
        </authorList>
    </citation>
    <scope>NUCLEOTIDE SEQUENCE [LARGE SCALE GENOMIC DNA]</scope>
    <source>
        <strain evidence="2 4">ATCC 49464</strain>
    </source>
</reference>
<comment type="caution">
    <text evidence="2">The sequence shown here is derived from an EMBL/GenBank/DDBJ whole genome shotgun (WGS) entry which is preliminary data.</text>
</comment>
<accession>R2NQ18</accession>
<organism evidence="2 4">
    <name type="scientific">Enterococcus raffinosus ATCC 49464</name>
    <dbReference type="NCBI Taxonomy" id="1158602"/>
    <lineage>
        <taxon>Bacteria</taxon>
        <taxon>Bacillati</taxon>
        <taxon>Bacillota</taxon>
        <taxon>Bacilli</taxon>
        <taxon>Lactobacillales</taxon>
        <taxon>Enterococcaceae</taxon>
        <taxon>Enterococcus</taxon>
    </lineage>
</organism>
<evidence type="ECO:0000313" key="5">
    <source>
        <dbReference type="Proteomes" id="UP000014158"/>
    </source>
</evidence>
<dbReference type="eggNOG" id="ENOG5030307">
    <property type="taxonomic scope" value="Bacteria"/>
</dbReference>
<dbReference type="PATRIC" id="fig|1158602.3.peg.3950"/>
<dbReference type="EMBL" id="AJAL01000021">
    <property type="protein sequence ID" value="EOH74127.1"/>
    <property type="molecule type" value="Genomic_DNA"/>
</dbReference>
<reference evidence="3 5" key="2">
    <citation type="submission" date="2013-03" db="EMBL/GenBank/DDBJ databases">
        <title>The Genome Sequence of Enterococcus raffinosus ATCC_49464 (PacBio/Illumina hybrid assembly).</title>
        <authorList>
            <consortium name="The Broad Institute Genomics Platform"/>
            <consortium name="The Broad Institute Genome Sequencing Center for Infectious Disease"/>
            <person name="Earl A."/>
            <person name="Russ C."/>
            <person name="Gilmore M."/>
            <person name="Surin D."/>
            <person name="Walker B."/>
            <person name="Young S."/>
            <person name="Zeng Q."/>
            <person name="Gargeya S."/>
            <person name="Fitzgerald M."/>
            <person name="Haas B."/>
            <person name="Abouelleil A."/>
            <person name="Allen A.W."/>
            <person name="Alvarado L."/>
            <person name="Arachchi H.M."/>
            <person name="Berlin A.M."/>
            <person name="Chapman S.B."/>
            <person name="Gainer-Dewar J."/>
            <person name="Goldberg J."/>
            <person name="Griggs A."/>
            <person name="Gujja S."/>
            <person name="Hansen M."/>
            <person name="Howarth C."/>
            <person name="Imamovic A."/>
            <person name="Ireland A."/>
            <person name="Larimer J."/>
            <person name="McCowan C."/>
            <person name="Murphy C."/>
            <person name="Pearson M."/>
            <person name="Poon T.W."/>
            <person name="Priest M."/>
            <person name="Roberts A."/>
            <person name="Saif S."/>
            <person name="Shea T."/>
            <person name="Sisk P."/>
            <person name="Sykes S."/>
            <person name="Wortman J."/>
            <person name="Nusbaum C."/>
            <person name="Birren B."/>
        </authorList>
    </citation>
    <scope>NUCLEOTIDE SEQUENCE [LARGE SCALE GENOMIC DNA]</scope>
    <source>
        <strain evidence="3 5">ATCC 49464</strain>
    </source>
</reference>
<dbReference type="RefSeq" id="WP_010747110.1">
    <property type="nucleotide sequence ID" value="NZ_ASWF01000001.1"/>
</dbReference>
<dbReference type="Proteomes" id="UP000013877">
    <property type="component" value="Unassembled WGS sequence"/>
</dbReference>
<keyword evidence="5" id="KW-1185">Reference proteome</keyword>